<name>A0A1E5JWR9_9GAMM</name>
<sequence>MEDGLAEFKKTEEMRVTLIDFLAVRLVLTCVLWPDAVNERQGIEDSSLVKKVLAKLKSNEDSYRQKLLSLILREVKKDRLILHVEVLSWFFALMFAPNHFVVLSSLWESMKRLALPDFLEFQCVLMSLIPIKIKSVVRSY</sequence>
<comment type="caution">
    <text evidence="2">The sequence shown here is derived from an EMBL/GenBank/DDBJ whole genome shotgun (WGS) entry which is preliminary data.</text>
</comment>
<evidence type="ECO:0000313" key="3">
    <source>
        <dbReference type="Proteomes" id="UP000095229"/>
    </source>
</evidence>
<keyword evidence="3" id="KW-1185">Reference proteome</keyword>
<proteinExistence type="predicted"/>
<evidence type="ECO:0000313" key="2">
    <source>
        <dbReference type="EMBL" id="OEH48962.1"/>
    </source>
</evidence>
<reference evidence="2 3" key="1">
    <citation type="submission" date="2016-02" db="EMBL/GenBank/DDBJ databases">
        <title>Secondary metabolites in Legionella.</title>
        <authorList>
            <person name="Tobias N.J."/>
            <person name="Bode H.B."/>
        </authorList>
    </citation>
    <scope>NUCLEOTIDE SEQUENCE [LARGE SCALE GENOMIC DNA]</scope>
    <source>
        <strain evidence="2 3">DSM 19216</strain>
    </source>
</reference>
<keyword evidence="1" id="KW-1133">Transmembrane helix</keyword>
<protein>
    <submittedName>
        <fullName evidence="2">Uncharacterized protein</fullName>
    </submittedName>
</protein>
<accession>A0A1E5JWR9</accession>
<evidence type="ECO:0000256" key="1">
    <source>
        <dbReference type="SAM" id="Phobius"/>
    </source>
</evidence>
<feature type="transmembrane region" description="Helical" evidence="1">
    <location>
        <begin position="86"/>
        <end position="107"/>
    </location>
</feature>
<keyword evidence="1" id="KW-0812">Transmembrane</keyword>
<keyword evidence="1" id="KW-0472">Membrane</keyword>
<organism evidence="2 3">
    <name type="scientific">Legionella parisiensis</name>
    <dbReference type="NCBI Taxonomy" id="45071"/>
    <lineage>
        <taxon>Bacteria</taxon>
        <taxon>Pseudomonadati</taxon>
        <taxon>Pseudomonadota</taxon>
        <taxon>Gammaproteobacteria</taxon>
        <taxon>Legionellales</taxon>
        <taxon>Legionellaceae</taxon>
        <taxon>Legionella</taxon>
    </lineage>
</organism>
<gene>
    <name evidence="2" type="ORF">lpari_00014</name>
</gene>
<dbReference type="EMBL" id="LSOG01000001">
    <property type="protein sequence ID" value="OEH48962.1"/>
    <property type="molecule type" value="Genomic_DNA"/>
</dbReference>
<dbReference type="Proteomes" id="UP000095229">
    <property type="component" value="Unassembled WGS sequence"/>
</dbReference>
<dbReference type="AlphaFoldDB" id="A0A1E5JWR9"/>